<keyword evidence="2 4" id="KW-0442">Lipid degradation</keyword>
<dbReference type="AlphaFoldDB" id="A0AAC9XPV5"/>
<protein>
    <submittedName>
        <fullName evidence="7">Phospholipase</fullName>
    </submittedName>
</protein>
<dbReference type="PANTHER" id="PTHR14226:SF74">
    <property type="entry name" value="BLR4684 PROTEIN"/>
    <property type="match status" value="1"/>
</dbReference>
<name>A0AAC9XPV5_9GAMM</name>
<dbReference type="Proteomes" id="UP000198233">
    <property type="component" value="Chromosome"/>
</dbReference>
<feature type="active site" description="Proton acceptor" evidence="4">
    <location>
        <position position="262"/>
    </location>
</feature>
<feature type="short sequence motif" description="GXSXG" evidence="4">
    <location>
        <begin position="116"/>
        <end position="120"/>
    </location>
</feature>
<dbReference type="InterPro" id="IPR016035">
    <property type="entry name" value="Acyl_Trfase/lysoPLipase"/>
</dbReference>
<dbReference type="PROSITE" id="PS51257">
    <property type="entry name" value="PROKAR_LIPOPROTEIN"/>
    <property type="match status" value="1"/>
</dbReference>
<evidence type="ECO:0000256" key="5">
    <source>
        <dbReference type="SAM" id="SignalP"/>
    </source>
</evidence>
<evidence type="ECO:0000313" key="8">
    <source>
        <dbReference type="Proteomes" id="UP000198233"/>
    </source>
</evidence>
<evidence type="ECO:0000256" key="1">
    <source>
        <dbReference type="ARBA" id="ARBA00022801"/>
    </source>
</evidence>
<dbReference type="InterPro" id="IPR050301">
    <property type="entry name" value="NTE"/>
</dbReference>
<dbReference type="SUPFAM" id="SSF52151">
    <property type="entry name" value="FabD/lysophospholipase-like"/>
    <property type="match status" value="1"/>
</dbReference>
<gene>
    <name evidence="7" type="ORF">CFF01_17525</name>
</gene>
<evidence type="ECO:0000313" key="7">
    <source>
        <dbReference type="EMBL" id="ASJ98244.1"/>
    </source>
</evidence>
<keyword evidence="3 4" id="KW-0443">Lipid metabolism</keyword>
<reference evidence="7 8" key="1">
    <citation type="submission" date="2017-06" db="EMBL/GenBank/DDBJ databases">
        <title>Complete genome sequence of Shewanella marisflavi EP1 associated with anaerobic 2,4-dinitrotoluene reduction and salt tolerance.</title>
        <authorList>
            <person name="Huang J."/>
        </authorList>
    </citation>
    <scope>NUCLEOTIDE SEQUENCE [LARGE SCALE GENOMIC DNA]</scope>
    <source>
        <strain evidence="7 8">EP1</strain>
    </source>
</reference>
<dbReference type="Pfam" id="PF01734">
    <property type="entry name" value="Patatin"/>
    <property type="match status" value="1"/>
</dbReference>
<dbReference type="GO" id="GO:0016787">
    <property type="term" value="F:hydrolase activity"/>
    <property type="evidence" value="ECO:0007669"/>
    <property type="project" value="UniProtKB-UniRule"/>
</dbReference>
<dbReference type="KEGG" id="smav:CFF01_17525"/>
<dbReference type="GO" id="GO:0016042">
    <property type="term" value="P:lipid catabolic process"/>
    <property type="evidence" value="ECO:0007669"/>
    <property type="project" value="UniProtKB-UniRule"/>
</dbReference>
<evidence type="ECO:0000256" key="4">
    <source>
        <dbReference type="PROSITE-ProRule" id="PRU01161"/>
    </source>
</evidence>
<dbReference type="InterPro" id="IPR002641">
    <property type="entry name" value="PNPLA_dom"/>
</dbReference>
<feature type="signal peptide" evidence="5">
    <location>
        <begin position="1"/>
        <end position="21"/>
    </location>
</feature>
<accession>A0AAC9XPV5</accession>
<feature type="chain" id="PRO_5042125269" evidence="5">
    <location>
        <begin position="22"/>
        <end position="392"/>
    </location>
</feature>
<proteinExistence type="predicted"/>
<dbReference type="EMBL" id="CP022272">
    <property type="protein sequence ID" value="ASJ98244.1"/>
    <property type="molecule type" value="Genomic_DNA"/>
</dbReference>
<dbReference type="Gene3D" id="3.40.1090.10">
    <property type="entry name" value="Cytosolic phospholipase A2 catalytic domain"/>
    <property type="match status" value="1"/>
</dbReference>
<feature type="short sequence motif" description="DGA/G" evidence="4">
    <location>
        <begin position="262"/>
        <end position="264"/>
    </location>
</feature>
<sequence length="392" mass="44011">MVNTKSLPMVMFLGLFLAACSSTHTLENRVTKDNYRAVTLASNEVDAASEPYRVWSDDASDFLFNAEDGTTPLKVRGERLNILALSGGGAKGAFGAGIINGLYESEQLEDYTIVTGISAGSLIAPFVFVGGEEIPRLKQVMLGLNDKMILGKRNFLNTLIKDAFTNGEQMFDFIEQVYPPEMIEKIAEQHRAGRRLFIGTTHFDSEELVVWNLGRIADSHLPNKARLIHQILAASSSIPGVFPPQFIEVEHDNQRLEELHVDGGMTVQMFFEVVNVDYQKLNKALGLTTKPQVHVIRNGLLKMPYEPVEDKGVQLLTRSLTSMTIQQAKGDLYRMLYFSEMSGLELTFAYVDDEFNPPKATKDMFDFEYMKSLYQYGHDKAINNKLWSTEVP</sequence>
<evidence type="ECO:0000256" key="2">
    <source>
        <dbReference type="ARBA" id="ARBA00022963"/>
    </source>
</evidence>
<feature type="active site" description="Nucleophile" evidence="4">
    <location>
        <position position="118"/>
    </location>
</feature>
<dbReference type="PROSITE" id="PS51635">
    <property type="entry name" value="PNPLA"/>
    <property type="match status" value="1"/>
</dbReference>
<dbReference type="PANTHER" id="PTHR14226">
    <property type="entry name" value="NEUROPATHY TARGET ESTERASE/SWISS CHEESE D.MELANOGASTER"/>
    <property type="match status" value="1"/>
</dbReference>
<organism evidence="7 8">
    <name type="scientific">Shewanella marisflavi</name>
    <dbReference type="NCBI Taxonomy" id="260364"/>
    <lineage>
        <taxon>Bacteria</taxon>
        <taxon>Pseudomonadati</taxon>
        <taxon>Pseudomonadota</taxon>
        <taxon>Gammaproteobacteria</taxon>
        <taxon>Alteromonadales</taxon>
        <taxon>Shewanellaceae</taxon>
        <taxon>Shewanella</taxon>
    </lineage>
</organism>
<feature type="short sequence motif" description="GXGXXG" evidence="4">
    <location>
        <begin position="87"/>
        <end position="92"/>
    </location>
</feature>
<feature type="domain" description="PNPLA" evidence="6">
    <location>
        <begin position="83"/>
        <end position="275"/>
    </location>
</feature>
<keyword evidence="1 4" id="KW-0378">Hydrolase</keyword>
<evidence type="ECO:0000259" key="6">
    <source>
        <dbReference type="PROSITE" id="PS51635"/>
    </source>
</evidence>
<evidence type="ECO:0000256" key="3">
    <source>
        <dbReference type="ARBA" id="ARBA00023098"/>
    </source>
</evidence>
<keyword evidence="5" id="KW-0732">Signal</keyword>